<protein>
    <submittedName>
        <fullName evidence="2">Uncharacterized protein</fullName>
    </submittedName>
</protein>
<proteinExistence type="predicted"/>
<feature type="compositionally biased region" description="Polar residues" evidence="1">
    <location>
        <begin position="120"/>
        <end position="129"/>
    </location>
</feature>
<feature type="region of interest" description="Disordered" evidence="1">
    <location>
        <begin position="1"/>
        <end position="59"/>
    </location>
</feature>
<dbReference type="Proteomes" id="UP001172102">
    <property type="component" value="Unassembled WGS sequence"/>
</dbReference>
<organism evidence="2 3">
    <name type="scientific">Lasiosphaeris hirsuta</name>
    <dbReference type="NCBI Taxonomy" id="260670"/>
    <lineage>
        <taxon>Eukaryota</taxon>
        <taxon>Fungi</taxon>
        <taxon>Dikarya</taxon>
        <taxon>Ascomycota</taxon>
        <taxon>Pezizomycotina</taxon>
        <taxon>Sordariomycetes</taxon>
        <taxon>Sordariomycetidae</taxon>
        <taxon>Sordariales</taxon>
        <taxon>Lasiosphaeriaceae</taxon>
        <taxon>Lasiosphaeris</taxon>
    </lineage>
</organism>
<keyword evidence="3" id="KW-1185">Reference proteome</keyword>
<comment type="caution">
    <text evidence="2">The sequence shown here is derived from an EMBL/GenBank/DDBJ whole genome shotgun (WGS) entry which is preliminary data.</text>
</comment>
<feature type="compositionally biased region" description="Pro residues" evidence="1">
    <location>
        <begin position="1"/>
        <end position="10"/>
    </location>
</feature>
<dbReference type="AlphaFoldDB" id="A0AA40BCV6"/>
<evidence type="ECO:0000256" key="1">
    <source>
        <dbReference type="SAM" id="MobiDB-lite"/>
    </source>
</evidence>
<evidence type="ECO:0000313" key="2">
    <source>
        <dbReference type="EMBL" id="KAK0731603.1"/>
    </source>
</evidence>
<gene>
    <name evidence="2" type="ORF">B0H67DRAFT_565307</name>
</gene>
<reference evidence="2" key="1">
    <citation type="submission" date="2023-06" db="EMBL/GenBank/DDBJ databases">
        <title>Genome-scale phylogeny and comparative genomics of the fungal order Sordariales.</title>
        <authorList>
            <consortium name="Lawrence Berkeley National Laboratory"/>
            <person name="Hensen N."/>
            <person name="Bonometti L."/>
            <person name="Westerberg I."/>
            <person name="Brannstrom I.O."/>
            <person name="Guillou S."/>
            <person name="Cros-Aarteil S."/>
            <person name="Calhoun S."/>
            <person name="Haridas S."/>
            <person name="Kuo A."/>
            <person name="Mondo S."/>
            <person name="Pangilinan J."/>
            <person name="Riley R."/>
            <person name="Labutti K."/>
            <person name="Andreopoulos B."/>
            <person name="Lipzen A."/>
            <person name="Chen C."/>
            <person name="Yanf M."/>
            <person name="Daum C."/>
            <person name="Ng V."/>
            <person name="Clum A."/>
            <person name="Steindorff A."/>
            <person name="Ohm R."/>
            <person name="Martin F."/>
            <person name="Silar P."/>
            <person name="Natvig D."/>
            <person name="Lalanne C."/>
            <person name="Gautier V."/>
            <person name="Ament-Velasquez S.L."/>
            <person name="Kruys A."/>
            <person name="Hutchinson M.I."/>
            <person name="Powell A.J."/>
            <person name="Barry K."/>
            <person name="Miller A.N."/>
            <person name="Grigoriev I.V."/>
            <person name="Debuchy R."/>
            <person name="Gladieux P."/>
            <person name="Thoren M.H."/>
            <person name="Johannesson H."/>
        </authorList>
    </citation>
    <scope>NUCLEOTIDE SEQUENCE</scope>
    <source>
        <strain evidence="2">SMH4607-1</strain>
    </source>
</reference>
<sequence length="216" mass="23793">MPRRPCPSPQARPRAQDFPSTFEHLAPTVPHRSPQPAPGQHARTHSESTAANPQHTFGRVGPHCCQWSMRYHSRTGRDCLSRHHTDSNVGKSPCSHLANTSALPLVTSGNPGPRKPLRQPHSSPRSTLALTSRPCRTAVARPPVSLPQIEGPDCIGSKGAKRPRVERGEKDACMLRWMSQASRHRRHRHRIRVWSPADTRLALHAALAKPDAAGSL</sequence>
<feature type="region of interest" description="Disordered" evidence="1">
    <location>
        <begin position="102"/>
        <end position="129"/>
    </location>
</feature>
<accession>A0AA40BCV6</accession>
<evidence type="ECO:0000313" key="3">
    <source>
        <dbReference type="Proteomes" id="UP001172102"/>
    </source>
</evidence>
<dbReference type="EMBL" id="JAUKUA010000001">
    <property type="protein sequence ID" value="KAK0731603.1"/>
    <property type="molecule type" value="Genomic_DNA"/>
</dbReference>
<name>A0AA40BCV6_9PEZI</name>